<sequence>MCRYCLNLLSNKM</sequence>
<name>A0A0E9QD73_ANGAN</name>
<reference evidence="1" key="2">
    <citation type="journal article" date="2015" name="Fish Shellfish Immunol.">
        <title>Early steps in the European eel (Anguilla anguilla)-Vibrio vulnificus interaction in the gills: Role of the RtxA13 toxin.</title>
        <authorList>
            <person name="Callol A."/>
            <person name="Pajuelo D."/>
            <person name="Ebbesson L."/>
            <person name="Teles M."/>
            <person name="MacKenzie S."/>
            <person name="Amaro C."/>
        </authorList>
    </citation>
    <scope>NUCLEOTIDE SEQUENCE</scope>
</reference>
<dbReference type="EMBL" id="GBXM01094312">
    <property type="protein sequence ID" value="JAH14265.1"/>
    <property type="molecule type" value="Transcribed_RNA"/>
</dbReference>
<reference evidence="1" key="1">
    <citation type="submission" date="2014-11" db="EMBL/GenBank/DDBJ databases">
        <authorList>
            <person name="Amaro Gonzalez C."/>
        </authorList>
    </citation>
    <scope>NUCLEOTIDE SEQUENCE</scope>
</reference>
<protein>
    <submittedName>
        <fullName evidence="1">Uncharacterized protein</fullName>
    </submittedName>
</protein>
<evidence type="ECO:0000313" key="1">
    <source>
        <dbReference type="EMBL" id="JAH14265.1"/>
    </source>
</evidence>
<accession>A0A0E9QD73</accession>
<organism evidence="1">
    <name type="scientific">Anguilla anguilla</name>
    <name type="common">European freshwater eel</name>
    <name type="synonym">Muraena anguilla</name>
    <dbReference type="NCBI Taxonomy" id="7936"/>
    <lineage>
        <taxon>Eukaryota</taxon>
        <taxon>Metazoa</taxon>
        <taxon>Chordata</taxon>
        <taxon>Craniata</taxon>
        <taxon>Vertebrata</taxon>
        <taxon>Euteleostomi</taxon>
        <taxon>Actinopterygii</taxon>
        <taxon>Neopterygii</taxon>
        <taxon>Teleostei</taxon>
        <taxon>Anguilliformes</taxon>
        <taxon>Anguillidae</taxon>
        <taxon>Anguilla</taxon>
    </lineage>
</organism>
<proteinExistence type="predicted"/>